<comment type="caution">
    <text evidence="1">The sequence shown here is derived from an EMBL/GenBank/DDBJ whole genome shotgun (WGS) entry which is preliminary data.</text>
</comment>
<name>A0ABR5ITL2_9ACTN</name>
<dbReference type="EMBL" id="LGUT01004061">
    <property type="protein sequence ID" value="KOG64416.1"/>
    <property type="molecule type" value="Genomic_DNA"/>
</dbReference>
<protein>
    <submittedName>
        <fullName evidence="1">Regulator</fullName>
    </submittedName>
</protein>
<keyword evidence="2" id="KW-1185">Reference proteome</keyword>
<evidence type="ECO:0000313" key="1">
    <source>
        <dbReference type="EMBL" id="KOG64416.1"/>
    </source>
</evidence>
<organism evidence="1 2">
    <name type="scientific">Streptomyces varsoviensis</name>
    <dbReference type="NCBI Taxonomy" id="67373"/>
    <lineage>
        <taxon>Bacteria</taxon>
        <taxon>Bacillati</taxon>
        <taxon>Actinomycetota</taxon>
        <taxon>Actinomycetes</taxon>
        <taxon>Kitasatosporales</taxon>
        <taxon>Streptomycetaceae</taxon>
        <taxon>Streptomyces</taxon>
    </lineage>
</organism>
<reference evidence="1 2" key="1">
    <citation type="submission" date="2015-07" db="EMBL/GenBank/DDBJ databases">
        <authorList>
            <person name="Ju K.-S."/>
            <person name="Doroghazi J.R."/>
            <person name="Metcalf W.W."/>
        </authorList>
    </citation>
    <scope>NUCLEOTIDE SEQUENCE [LARGE SCALE GENOMIC DNA]</scope>
    <source>
        <strain evidence="1 2">NRRL B-3589</strain>
    </source>
</reference>
<proteinExistence type="predicted"/>
<gene>
    <name evidence="1" type="ORF">ADK38_41990</name>
</gene>
<dbReference type="Proteomes" id="UP000037020">
    <property type="component" value="Unassembled WGS sequence"/>
</dbReference>
<accession>A0ABR5ITL2</accession>
<sequence>MVRIRFTVGDFARVRFAPRPAPLQELNAALAMMVRRDGHLLFGHWRQRTMRNLPSTALPLRDLVPGSAAPRFLDVFSDSLAEGLETVRAARPELVRAEMERVYAGQATPPPLWVRDLHRGDAHAWRLLRRAQRSAFDAVLRPAWDLVRDLHREEFARHALTVAEHGIGAALAAVVPGGRLGGDGVWEFASGPPERDIALDGRGLVLVPTFHWAGHPLIADLPGSPLYVTYPAGGGGLPPALSGA</sequence>
<feature type="non-terminal residue" evidence="1">
    <location>
        <position position="244"/>
    </location>
</feature>
<evidence type="ECO:0000313" key="2">
    <source>
        <dbReference type="Proteomes" id="UP000037020"/>
    </source>
</evidence>